<accession>A0A0E9WI92</accession>
<protein>
    <submittedName>
        <fullName evidence="1">Uncharacterized protein</fullName>
    </submittedName>
</protein>
<name>A0A0E9WI92_ANGAN</name>
<proteinExistence type="predicted"/>
<evidence type="ECO:0000313" key="1">
    <source>
        <dbReference type="EMBL" id="JAH90119.1"/>
    </source>
</evidence>
<reference evidence="1" key="1">
    <citation type="submission" date="2014-11" db="EMBL/GenBank/DDBJ databases">
        <authorList>
            <person name="Amaro Gonzalez C."/>
        </authorList>
    </citation>
    <scope>NUCLEOTIDE SEQUENCE</scope>
</reference>
<reference evidence="1" key="2">
    <citation type="journal article" date="2015" name="Fish Shellfish Immunol.">
        <title>Early steps in the European eel (Anguilla anguilla)-Vibrio vulnificus interaction in the gills: Role of the RtxA13 toxin.</title>
        <authorList>
            <person name="Callol A."/>
            <person name="Pajuelo D."/>
            <person name="Ebbesson L."/>
            <person name="Teles M."/>
            <person name="MacKenzie S."/>
            <person name="Amaro C."/>
        </authorList>
    </citation>
    <scope>NUCLEOTIDE SEQUENCE</scope>
</reference>
<dbReference type="EMBL" id="GBXM01018458">
    <property type="protein sequence ID" value="JAH90119.1"/>
    <property type="molecule type" value="Transcribed_RNA"/>
</dbReference>
<sequence length="32" mass="3925">MYLLQHSHHEVMKLHSLRTAVKMDLYIFLKIK</sequence>
<organism evidence="1">
    <name type="scientific">Anguilla anguilla</name>
    <name type="common">European freshwater eel</name>
    <name type="synonym">Muraena anguilla</name>
    <dbReference type="NCBI Taxonomy" id="7936"/>
    <lineage>
        <taxon>Eukaryota</taxon>
        <taxon>Metazoa</taxon>
        <taxon>Chordata</taxon>
        <taxon>Craniata</taxon>
        <taxon>Vertebrata</taxon>
        <taxon>Euteleostomi</taxon>
        <taxon>Actinopterygii</taxon>
        <taxon>Neopterygii</taxon>
        <taxon>Teleostei</taxon>
        <taxon>Anguilliformes</taxon>
        <taxon>Anguillidae</taxon>
        <taxon>Anguilla</taxon>
    </lineage>
</organism>
<dbReference type="AlphaFoldDB" id="A0A0E9WI92"/>